<feature type="region of interest" description="Disordered" evidence="1">
    <location>
        <begin position="317"/>
        <end position="339"/>
    </location>
</feature>
<dbReference type="Proteomes" id="UP001190926">
    <property type="component" value="Unassembled WGS sequence"/>
</dbReference>
<proteinExistence type="predicted"/>
<name>A0AAD4JNM6_PERFH</name>
<dbReference type="AlphaFoldDB" id="A0AAD4JNM6"/>
<feature type="domain" description="Calmodulin-binding" evidence="2">
    <location>
        <begin position="418"/>
        <end position="530"/>
    </location>
</feature>
<dbReference type="SMART" id="SM01054">
    <property type="entry name" value="CaM_binding"/>
    <property type="match status" value="1"/>
</dbReference>
<dbReference type="InterPro" id="IPR044681">
    <property type="entry name" value="PICBP-like"/>
</dbReference>
<evidence type="ECO:0000313" key="3">
    <source>
        <dbReference type="EMBL" id="KAH6837182.1"/>
    </source>
</evidence>
<evidence type="ECO:0000313" key="4">
    <source>
        <dbReference type="Proteomes" id="UP001190926"/>
    </source>
</evidence>
<feature type="compositionally biased region" description="Basic and acidic residues" evidence="1">
    <location>
        <begin position="1"/>
        <end position="11"/>
    </location>
</feature>
<dbReference type="InterPro" id="IPR012417">
    <property type="entry name" value="CaM-bd_dom_pln"/>
</dbReference>
<protein>
    <submittedName>
        <fullName evidence="3">Plant calmodulin-binding protein-like protein</fullName>
    </submittedName>
</protein>
<dbReference type="GO" id="GO:0005516">
    <property type="term" value="F:calmodulin binding"/>
    <property type="evidence" value="ECO:0007669"/>
    <property type="project" value="InterPro"/>
</dbReference>
<keyword evidence="4" id="KW-1185">Reference proteome</keyword>
<dbReference type="PANTHER" id="PTHR33923:SF2">
    <property type="entry name" value="CALMODULIN-BINDING PROTEIN-RELATED"/>
    <property type="match status" value="1"/>
</dbReference>
<comment type="caution">
    <text evidence="3">The sequence shown here is derived from an EMBL/GenBank/DDBJ whole genome shotgun (WGS) entry which is preliminary data.</text>
</comment>
<dbReference type="EMBL" id="SDAM02000019">
    <property type="protein sequence ID" value="KAH6837182.1"/>
    <property type="molecule type" value="Genomic_DNA"/>
</dbReference>
<evidence type="ECO:0000259" key="2">
    <source>
        <dbReference type="SMART" id="SM01054"/>
    </source>
</evidence>
<evidence type="ECO:0000256" key="1">
    <source>
        <dbReference type="SAM" id="MobiDB-lite"/>
    </source>
</evidence>
<dbReference type="Pfam" id="PF07839">
    <property type="entry name" value="CaM_binding"/>
    <property type="match status" value="1"/>
</dbReference>
<dbReference type="PANTHER" id="PTHR33923">
    <property type="entry name" value="CALMODULIN-BINDING PROTEIN-RELATED"/>
    <property type="match status" value="1"/>
</dbReference>
<feature type="region of interest" description="Disordered" evidence="1">
    <location>
        <begin position="1"/>
        <end position="72"/>
    </location>
</feature>
<gene>
    <name evidence="3" type="ORF">C2S53_020327</name>
</gene>
<organism evidence="3 4">
    <name type="scientific">Perilla frutescens var. hirtella</name>
    <name type="common">Perilla citriodora</name>
    <name type="synonym">Perilla setoyensis</name>
    <dbReference type="NCBI Taxonomy" id="608512"/>
    <lineage>
        <taxon>Eukaryota</taxon>
        <taxon>Viridiplantae</taxon>
        <taxon>Streptophyta</taxon>
        <taxon>Embryophyta</taxon>
        <taxon>Tracheophyta</taxon>
        <taxon>Spermatophyta</taxon>
        <taxon>Magnoliopsida</taxon>
        <taxon>eudicotyledons</taxon>
        <taxon>Gunneridae</taxon>
        <taxon>Pentapetalae</taxon>
        <taxon>asterids</taxon>
        <taxon>lamiids</taxon>
        <taxon>Lamiales</taxon>
        <taxon>Lamiaceae</taxon>
        <taxon>Nepetoideae</taxon>
        <taxon>Elsholtzieae</taxon>
        <taxon>Perilla</taxon>
    </lineage>
</organism>
<feature type="region of interest" description="Disordered" evidence="1">
    <location>
        <begin position="366"/>
        <end position="387"/>
    </location>
</feature>
<sequence length="554" mass="61210">MKSPRGADLKAKKMKKSGSIKRPKHPGKPPPPPPPPVCRTPNYMKSTSSSDARREQSQVKAAAKPSGRKATKAVACRTLTKNPSFKPARKCDPVVIICENLDSQRPTCSSTLKDCKFPSYLSLESDGTSAIKVCPYTYCSLNGHHHAPLPPLKCFVSARRRAIKTQRSVNLGVVVDDDHHHLKTSTVSPVTEEMNKDFFVQIFSADGAGIDAEKRGSSDFDAYEGVDGGQIDKKEFLNESSSPNVDFYEHDSDGSEMDWETGYCSPLQLDYGYECSPQTEVEPDPEADVVDDQIIKEELIVKDCCFDEVLVDDASQESFDEEGFSSDAFSSSDDDESTGVYGELQSLSTINTSESIQVVVEEAEGARNEKNHALPECKTSGTDLHTGNQDHEASFDDLDYECLSNEEAVVMTGDEVTEAEHGIFRNAKGENAKEQETEDIALLHFTANSKKLAQDGDELGAFNPRAPNFLPLQPDPEAQKVDLRHQDLDERKNSEEWMVDYALRQVVTKLGPARKRKVALLVEAFEKVIPTTKYDLDLRHGSAFDQARPIQACS</sequence>
<accession>A0AAD4JNM6</accession>
<reference evidence="3 4" key="1">
    <citation type="journal article" date="2021" name="Nat. Commun.">
        <title>Incipient diploidization of the medicinal plant Perilla within 10,000 years.</title>
        <authorList>
            <person name="Zhang Y."/>
            <person name="Shen Q."/>
            <person name="Leng L."/>
            <person name="Zhang D."/>
            <person name="Chen S."/>
            <person name="Shi Y."/>
            <person name="Ning Z."/>
            <person name="Chen S."/>
        </authorList>
    </citation>
    <scope>NUCLEOTIDE SEQUENCE [LARGE SCALE GENOMIC DNA]</scope>
    <source>
        <strain evidence="4">cv. PC099</strain>
    </source>
</reference>
<feature type="compositionally biased region" description="Basic residues" evidence="1">
    <location>
        <begin position="12"/>
        <end position="27"/>
    </location>
</feature>
<feature type="compositionally biased region" description="Basic and acidic residues" evidence="1">
    <location>
        <begin position="366"/>
        <end position="375"/>
    </location>
</feature>
<feature type="compositionally biased region" description="Pro residues" evidence="1">
    <location>
        <begin position="28"/>
        <end position="38"/>
    </location>
</feature>